<sequence>MERGGATHSEGRELIAKARDPRPIELSLAYPLAEMLGGSKNLEKLIVQERKNLEKAYRLFLEA</sequence>
<dbReference type="EMBL" id="JAAIUW010000005">
    <property type="protein sequence ID" value="KAF7831880.1"/>
    <property type="molecule type" value="Genomic_DNA"/>
</dbReference>
<dbReference type="AlphaFoldDB" id="A0A834WT33"/>
<evidence type="ECO:0000313" key="1">
    <source>
        <dbReference type="EMBL" id="KAF7831880.1"/>
    </source>
</evidence>
<accession>A0A834WT33</accession>
<keyword evidence="2" id="KW-1185">Reference proteome</keyword>
<comment type="caution">
    <text evidence="1">The sequence shown here is derived from an EMBL/GenBank/DDBJ whole genome shotgun (WGS) entry which is preliminary data.</text>
</comment>
<evidence type="ECO:0000313" key="2">
    <source>
        <dbReference type="Proteomes" id="UP000634136"/>
    </source>
</evidence>
<reference evidence="1" key="1">
    <citation type="submission" date="2020-09" db="EMBL/GenBank/DDBJ databases">
        <title>Genome-Enabled Discovery of Anthraquinone Biosynthesis in Senna tora.</title>
        <authorList>
            <person name="Kang S.-H."/>
            <person name="Pandey R.P."/>
            <person name="Lee C.-M."/>
            <person name="Sim J.-S."/>
            <person name="Jeong J.-T."/>
            <person name="Choi B.-S."/>
            <person name="Jung M."/>
            <person name="Ginzburg D."/>
            <person name="Zhao K."/>
            <person name="Won S.Y."/>
            <person name="Oh T.-J."/>
            <person name="Yu Y."/>
            <person name="Kim N.-H."/>
            <person name="Lee O.R."/>
            <person name="Lee T.-H."/>
            <person name="Bashyal P."/>
            <person name="Kim T.-S."/>
            <person name="Lee W.-H."/>
            <person name="Kawkins C."/>
            <person name="Kim C.-K."/>
            <person name="Kim J.S."/>
            <person name="Ahn B.O."/>
            <person name="Rhee S.Y."/>
            <person name="Sohng J.K."/>
        </authorList>
    </citation>
    <scope>NUCLEOTIDE SEQUENCE</scope>
    <source>
        <tissue evidence="1">Leaf</tissue>
    </source>
</reference>
<proteinExistence type="predicted"/>
<name>A0A834WT33_9FABA</name>
<organism evidence="1 2">
    <name type="scientific">Senna tora</name>
    <dbReference type="NCBI Taxonomy" id="362788"/>
    <lineage>
        <taxon>Eukaryota</taxon>
        <taxon>Viridiplantae</taxon>
        <taxon>Streptophyta</taxon>
        <taxon>Embryophyta</taxon>
        <taxon>Tracheophyta</taxon>
        <taxon>Spermatophyta</taxon>
        <taxon>Magnoliopsida</taxon>
        <taxon>eudicotyledons</taxon>
        <taxon>Gunneridae</taxon>
        <taxon>Pentapetalae</taxon>
        <taxon>rosids</taxon>
        <taxon>fabids</taxon>
        <taxon>Fabales</taxon>
        <taxon>Fabaceae</taxon>
        <taxon>Caesalpinioideae</taxon>
        <taxon>Cassia clade</taxon>
        <taxon>Senna</taxon>
    </lineage>
</organism>
<gene>
    <name evidence="1" type="ORF">G2W53_014213</name>
</gene>
<protein>
    <submittedName>
        <fullName evidence="1">Uncharacterized protein</fullName>
    </submittedName>
</protein>
<dbReference type="Proteomes" id="UP000634136">
    <property type="component" value="Unassembled WGS sequence"/>
</dbReference>